<dbReference type="InterPro" id="IPR000719">
    <property type="entry name" value="Prot_kinase_dom"/>
</dbReference>
<evidence type="ECO:0000313" key="2">
    <source>
        <dbReference type="EMBL" id="KFX41228.1"/>
    </source>
</evidence>
<dbReference type="GO" id="GO:0004672">
    <property type="term" value="F:protein kinase activity"/>
    <property type="evidence" value="ECO:0007669"/>
    <property type="project" value="InterPro"/>
</dbReference>
<gene>
    <name evidence="2" type="ORF">GQ26_0660180</name>
</gene>
<feature type="domain" description="Protein kinase" evidence="1">
    <location>
        <begin position="1"/>
        <end position="165"/>
    </location>
</feature>
<keyword evidence="2" id="KW-0808">Transferase</keyword>
<protein>
    <submittedName>
        <fullName evidence="2">Serine/threonine-protein kinase ste20</fullName>
    </submittedName>
</protein>
<dbReference type="EMBL" id="JPOX01000066">
    <property type="protein sequence ID" value="KFX41228.1"/>
    <property type="molecule type" value="Genomic_DNA"/>
</dbReference>
<organism evidence="2">
    <name type="scientific">Talaromyces marneffei PM1</name>
    <dbReference type="NCBI Taxonomy" id="1077442"/>
    <lineage>
        <taxon>Eukaryota</taxon>
        <taxon>Fungi</taxon>
        <taxon>Dikarya</taxon>
        <taxon>Ascomycota</taxon>
        <taxon>Pezizomycotina</taxon>
        <taxon>Eurotiomycetes</taxon>
        <taxon>Eurotiomycetidae</taxon>
        <taxon>Eurotiales</taxon>
        <taxon>Trichocomaceae</taxon>
        <taxon>Talaromyces</taxon>
        <taxon>Talaromyces sect. Talaromyces</taxon>
    </lineage>
</organism>
<name>A0A093X7M4_TALMA</name>
<dbReference type="HOGENOM" id="CLU_048008_2_2_1"/>
<dbReference type="GO" id="GO:0005524">
    <property type="term" value="F:ATP binding"/>
    <property type="evidence" value="ECO:0007669"/>
    <property type="project" value="InterPro"/>
</dbReference>
<comment type="caution">
    <text evidence="2">The sequence shown here is derived from an EMBL/GenBank/DDBJ whole genome shotgun (WGS) entry which is preliminary data.</text>
</comment>
<dbReference type="Gene3D" id="1.10.510.10">
    <property type="entry name" value="Transferase(Phosphotransferase) domain 1"/>
    <property type="match status" value="1"/>
</dbReference>
<evidence type="ECO:0000259" key="1">
    <source>
        <dbReference type="PROSITE" id="PS50011"/>
    </source>
</evidence>
<keyword evidence="2" id="KW-0418">Kinase</keyword>
<accession>A0A093X7M4</accession>
<sequence>MMNPSLLIRDGSPWDLYEKVFTCDLAGDTAIVVSRRAPSEILTLRSYTGDTGVKMLLCFSHLQHENVLPAREYYCQEGSMYALCEDLPITLEDVVTCDAFPSEAQLAAILGQVLDGVLYLMAKGLEHRSLDCSSILMGLDGTVKIARLEDTHVRGNSQRQTLEAR</sequence>
<proteinExistence type="predicted"/>
<dbReference type="AlphaFoldDB" id="A0A093X7M4"/>
<reference key="1">
    <citation type="journal article" date="2014" name="PLoS Genet.">
        <title>Signature Gene Expression Reveals Novel Clues to the Molecular Mechanisms of Dimorphic Transition in Penicillium marneffei.</title>
        <authorList>
            <person name="Yang E."/>
            <person name="Wang G."/>
            <person name="Cai J."/>
            <person name="Woo P.C."/>
            <person name="Lau S.K."/>
            <person name="Yuen K.-Y."/>
            <person name="Chow W.-N."/>
            <person name="Lin X."/>
        </authorList>
    </citation>
    <scope>NUCLEOTIDE SEQUENCE [LARGE SCALE GENOMIC DNA]</scope>
    <source>
        <strain>PM1</strain>
    </source>
</reference>
<reference evidence="2" key="2">
    <citation type="journal article" date="2014" name="PLoS Genet.">
        <title>Signature gene expression reveals novel clues to the molecular mechanisms of dimorphic transition in Penicillium marneffei.</title>
        <authorList>
            <person name="Yang E."/>
            <person name="Wang G."/>
            <person name="Cai J."/>
            <person name="Woo P.C."/>
            <person name="Lau S.K."/>
            <person name="Yuen K.-Y."/>
            <person name="Chow W.-N."/>
            <person name="Lin X."/>
        </authorList>
    </citation>
    <scope>NUCLEOTIDE SEQUENCE</scope>
    <source>
        <strain evidence="2">PM1</strain>
    </source>
</reference>
<dbReference type="SUPFAM" id="SSF56112">
    <property type="entry name" value="Protein kinase-like (PK-like)"/>
    <property type="match status" value="1"/>
</dbReference>
<dbReference type="InterPro" id="IPR011009">
    <property type="entry name" value="Kinase-like_dom_sf"/>
</dbReference>
<dbReference type="PROSITE" id="PS50011">
    <property type="entry name" value="PROTEIN_KINASE_DOM"/>
    <property type="match status" value="1"/>
</dbReference>